<keyword evidence="1" id="KW-0732">Signal</keyword>
<dbReference type="AlphaFoldDB" id="A0A7C3IIA7"/>
<gene>
    <name evidence="2" type="ORF">ENS59_01025</name>
</gene>
<reference evidence="2" key="1">
    <citation type="journal article" date="2020" name="mSystems">
        <title>Genome- and Community-Level Interaction Insights into Carbon Utilization and Element Cycling Functions of Hydrothermarchaeota in Hydrothermal Sediment.</title>
        <authorList>
            <person name="Zhou Z."/>
            <person name="Liu Y."/>
            <person name="Xu W."/>
            <person name="Pan J."/>
            <person name="Luo Z.H."/>
            <person name="Li M."/>
        </authorList>
    </citation>
    <scope>NUCLEOTIDE SEQUENCE [LARGE SCALE GENOMIC DNA]</scope>
    <source>
        <strain evidence="2">SpSt-503</strain>
    </source>
</reference>
<proteinExistence type="predicted"/>
<comment type="caution">
    <text evidence="2">The sequence shown here is derived from an EMBL/GenBank/DDBJ whole genome shotgun (WGS) entry which is preliminary data.</text>
</comment>
<feature type="signal peptide" evidence="1">
    <location>
        <begin position="1"/>
        <end position="25"/>
    </location>
</feature>
<evidence type="ECO:0000313" key="2">
    <source>
        <dbReference type="EMBL" id="HFH28085.1"/>
    </source>
</evidence>
<name>A0A7C3IIA7_9SPIR</name>
<evidence type="ECO:0000256" key="1">
    <source>
        <dbReference type="SAM" id="SignalP"/>
    </source>
</evidence>
<accession>A0A7C3IIA7</accession>
<dbReference type="EMBL" id="DSVL01000032">
    <property type="protein sequence ID" value="HFH28085.1"/>
    <property type="molecule type" value="Genomic_DNA"/>
</dbReference>
<organism evidence="2">
    <name type="scientific">Gracilinema caldarium</name>
    <dbReference type="NCBI Taxonomy" id="215591"/>
    <lineage>
        <taxon>Bacteria</taxon>
        <taxon>Pseudomonadati</taxon>
        <taxon>Spirochaetota</taxon>
        <taxon>Spirochaetia</taxon>
        <taxon>Spirochaetales</taxon>
        <taxon>Breznakiellaceae</taxon>
        <taxon>Gracilinema</taxon>
    </lineage>
</organism>
<sequence length="492" mass="54701">MHRRLFVYLGNLFFLLCMTSLVAQAGSNGPVLTCDSKTTATPWSQEPALVQQTDISLSLPQTTLFIPLPRLRLYTLHNTNLDASPLKMPELFQSKALGLGIYAPHGQYRFLYGALTITGLEGRLQNLWDKAFVLPERYTKAGADLLRTTSPTQQQDMAGFLSIPIGSNSALYSLLHSYGPESIHGTIGFEIFHIDESTLRMEAGLGSHLLPETTADTWFASAPLLPQRQHYGTSISLQWFSPLLNLAGDMAASYTPWEGTGYYWKGAFAIGPSSFRISGGFDTIQGPFRDSRGELQVLTSQEEKNRGRLQLFIRKRNLGSLLINSELRFRKEKPSSPYYIDESTSALTITKGRLFRAWWVVPETFQLGSTYKTDETLPYGGRLSLTHRAGGTKGWVELKSTGSILSSQAQFWSMTAYLKPTYALEALGGMQFGSTDLLIGTKWKKEYGSPQETFINLKGDYKKDSFRLSGAVNLPIGNSADCIANLSISWTW</sequence>
<evidence type="ECO:0008006" key="3">
    <source>
        <dbReference type="Google" id="ProtNLM"/>
    </source>
</evidence>
<feature type="chain" id="PRO_5028300997" description="Capsule assembly protein Wzi" evidence="1">
    <location>
        <begin position="26"/>
        <end position="492"/>
    </location>
</feature>
<protein>
    <recommendedName>
        <fullName evidence="3">Capsule assembly protein Wzi</fullName>
    </recommendedName>
</protein>